<dbReference type="STRING" id="329046.A0A1Y2B780"/>
<feature type="transmembrane region" description="Helical" evidence="11">
    <location>
        <begin position="377"/>
        <end position="397"/>
    </location>
</feature>
<feature type="repeat" description="ANK" evidence="9">
    <location>
        <begin position="194"/>
        <end position="227"/>
    </location>
</feature>
<evidence type="ECO:0000256" key="8">
    <source>
        <dbReference type="ARBA" id="ARBA00023303"/>
    </source>
</evidence>
<evidence type="ECO:0000256" key="1">
    <source>
        <dbReference type="ARBA" id="ARBA00004651"/>
    </source>
</evidence>
<feature type="transmembrane region" description="Helical" evidence="11">
    <location>
        <begin position="479"/>
        <end position="501"/>
    </location>
</feature>
<dbReference type="EMBL" id="MCGO01000081">
    <property type="protein sequence ID" value="ORY30702.1"/>
    <property type="molecule type" value="Genomic_DNA"/>
</dbReference>
<dbReference type="InterPro" id="IPR002110">
    <property type="entry name" value="Ankyrin_rpt"/>
</dbReference>
<dbReference type="Pfam" id="PF12796">
    <property type="entry name" value="Ank_2"/>
    <property type="match status" value="1"/>
</dbReference>
<keyword evidence="7" id="KW-0406">Ion transport</keyword>
<keyword evidence="8" id="KW-0407">Ion channel</keyword>
<name>A0A1Y2B780_9FUNG</name>
<feature type="transmembrane region" description="Helical" evidence="11">
    <location>
        <begin position="522"/>
        <end position="542"/>
    </location>
</feature>
<keyword evidence="3" id="KW-1003">Cell membrane</keyword>
<dbReference type="AlphaFoldDB" id="A0A1Y2B780"/>
<dbReference type="SMART" id="SM00248">
    <property type="entry name" value="ANK"/>
    <property type="match status" value="4"/>
</dbReference>
<dbReference type="SUPFAM" id="SSF48403">
    <property type="entry name" value="Ankyrin repeat"/>
    <property type="match status" value="1"/>
</dbReference>
<keyword evidence="6" id="KW-0106">Calcium</keyword>
<dbReference type="PANTHER" id="PTHR10582">
    <property type="entry name" value="TRANSIENT RECEPTOR POTENTIAL ION CHANNEL PROTEIN"/>
    <property type="match status" value="1"/>
</dbReference>
<gene>
    <name evidence="12" type="ORF">BCR33DRAFT_724245</name>
</gene>
<dbReference type="GO" id="GO:0005886">
    <property type="term" value="C:plasma membrane"/>
    <property type="evidence" value="ECO:0007669"/>
    <property type="project" value="UniProtKB-SubCell"/>
</dbReference>
<dbReference type="Gene3D" id="1.25.40.20">
    <property type="entry name" value="Ankyrin repeat-containing domain"/>
    <property type="match status" value="1"/>
</dbReference>
<evidence type="ECO:0000256" key="3">
    <source>
        <dbReference type="ARBA" id="ARBA00022475"/>
    </source>
</evidence>
<reference evidence="12 13" key="1">
    <citation type="submission" date="2016-07" db="EMBL/GenBank/DDBJ databases">
        <title>Pervasive Adenine N6-methylation of Active Genes in Fungi.</title>
        <authorList>
            <consortium name="DOE Joint Genome Institute"/>
            <person name="Mondo S.J."/>
            <person name="Dannebaum R.O."/>
            <person name="Kuo R.C."/>
            <person name="Labutti K."/>
            <person name="Haridas S."/>
            <person name="Kuo A."/>
            <person name="Salamov A."/>
            <person name="Ahrendt S.R."/>
            <person name="Lipzen A."/>
            <person name="Sullivan W."/>
            <person name="Andreopoulos W.B."/>
            <person name="Clum A."/>
            <person name="Lindquist E."/>
            <person name="Daum C."/>
            <person name="Ramamoorthy G.K."/>
            <person name="Gryganskyi A."/>
            <person name="Culley D."/>
            <person name="Magnuson J.K."/>
            <person name="James T.Y."/>
            <person name="O'Malley M.A."/>
            <person name="Stajich J.E."/>
            <person name="Spatafora J.W."/>
            <person name="Visel A."/>
            <person name="Grigoriev I.V."/>
        </authorList>
    </citation>
    <scope>NUCLEOTIDE SEQUENCE [LARGE SCALE GENOMIC DNA]</scope>
    <source>
        <strain evidence="12 13">JEL800</strain>
    </source>
</reference>
<dbReference type="GO" id="GO:0098703">
    <property type="term" value="P:calcium ion import across plasma membrane"/>
    <property type="evidence" value="ECO:0007669"/>
    <property type="project" value="TreeGrafter"/>
</dbReference>
<feature type="region of interest" description="Disordered" evidence="10">
    <location>
        <begin position="1"/>
        <end position="29"/>
    </location>
</feature>
<evidence type="ECO:0000313" key="12">
    <source>
        <dbReference type="EMBL" id="ORY30702.1"/>
    </source>
</evidence>
<accession>A0A1Y2B780</accession>
<evidence type="ECO:0000256" key="6">
    <source>
        <dbReference type="ARBA" id="ARBA00022837"/>
    </source>
</evidence>
<comment type="subcellular location">
    <subcellularLocation>
        <location evidence="1">Cell membrane</location>
        <topology evidence="1">Multi-pass membrane protein</topology>
    </subcellularLocation>
</comment>
<evidence type="ECO:0000256" key="2">
    <source>
        <dbReference type="ARBA" id="ARBA00022448"/>
    </source>
</evidence>
<protein>
    <submittedName>
        <fullName evidence="12">Ankyrin</fullName>
    </submittedName>
</protein>
<dbReference type="PROSITE" id="PS50088">
    <property type="entry name" value="ANK_REPEAT"/>
    <property type="match status" value="2"/>
</dbReference>
<keyword evidence="2" id="KW-0813">Transport</keyword>
<evidence type="ECO:0000256" key="7">
    <source>
        <dbReference type="ARBA" id="ARBA00023065"/>
    </source>
</evidence>
<feature type="transmembrane region" description="Helical" evidence="11">
    <location>
        <begin position="417"/>
        <end position="435"/>
    </location>
</feature>
<dbReference type="InterPro" id="IPR036770">
    <property type="entry name" value="Ankyrin_rpt-contain_sf"/>
</dbReference>
<proteinExistence type="predicted"/>
<dbReference type="GO" id="GO:0005262">
    <property type="term" value="F:calcium channel activity"/>
    <property type="evidence" value="ECO:0007669"/>
    <property type="project" value="TreeGrafter"/>
</dbReference>
<keyword evidence="13" id="KW-1185">Reference proteome</keyword>
<dbReference type="Proteomes" id="UP000193642">
    <property type="component" value="Unassembled WGS sequence"/>
</dbReference>
<comment type="caution">
    <text evidence="12">The sequence shown here is derived from an EMBL/GenBank/DDBJ whole genome shotgun (WGS) entry which is preliminary data.</text>
</comment>
<dbReference type="OrthoDB" id="2142870at2759"/>
<keyword evidence="9" id="KW-0040">ANK repeat</keyword>
<keyword evidence="11" id="KW-1133">Transmembrane helix</keyword>
<feature type="transmembrane region" description="Helical" evidence="11">
    <location>
        <begin position="447"/>
        <end position="467"/>
    </location>
</feature>
<feature type="repeat" description="ANK" evidence="9">
    <location>
        <begin position="137"/>
        <end position="178"/>
    </location>
</feature>
<evidence type="ECO:0000256" key="9">
    <source>
        <dbReference type="PROSITE-ProRule" id="PRU00023"/>
    </source>
</evidence>
<keyword evidence="11" id="KW-0472">Membrane</keyword>
<evidence type="ECO:0000256" key="10">
    <source>
        <dbReference type="SAM" id="MobiDB-lite"/>
    </source>
</evidence>
<dbReference type="InterPro" id="IPR024862">
    <property type="entry name" value="TRPV"/>
</dbReference>
<keyword evidence="4" id="KW-0109">Calcium transport</keyword>
<evidence type="ECO:0000256" key="11">
    <source>
        <dbReference type="SAM" id="Phobius"/>
    </source>
</evidence>
<evidence type="ECO:0000256" key="5">
    <source>
        <dbReference type="ARBA" id="ARBA00022737"/>
    </source>
</evidence>
<sequence length="745" mass="84751">MDSTLVQLEDIRDVPPQRQPQSDVDRRSTQTIPTMAMKDGLRRWNEHSQSWLLKNEPMWKAVATGTLSDIKETTQKLVDVEEGGERKFVKGRYERGGEGETILHIAILFQRPYSIVKWIVEAFPSLVNEEYLGERYEGETALHLAVVQAKDHDPSDDNVQSIIRLLVDTGANPNLSRAIGSEFGMKDHGPLRNYGQTVLHFAVISNKPKISEYLVLRARADITAVDNLSGDNVLHLLARSKGIDATSFIAMFRFFKNTQEDLLDQPNFDGKTPLALGFAEKNVFMLDAMKEILWEFDRVSRYRVPLNELDPLLAQDIETTTEPTKRPRRKSLFNSKTIGQQSLIELAIENKDKDMLNHPIIDTLLAYKWKLYAQYFFIARFALALVLVIGLFTPAIAMQPSTFQQRCTYNSNDVVRLVWEMMTLATGVGLFWISANDSNHKWNRMENWLRSTFGLSIFLIPIIRAIGSFSGPGAASTALAIESFVIGVAAILGWIYLVNFAKGSDRIGPLVEIVFQIVSKDFIEWLFIYIPLSIGFGTALFAQLQNVTGGAEIWQSLPDAVMSAIRFQFQEESYTDFQAGTLPWWSVTLFVVYGFLATLLLSNILISKLVNTFERINEDSQRVWKMDLARLILSIDLQLTAAQKQRYAEHIGFSLTEGENDAINASDRRYIQFTERREQDAKGKTFQKVLQISVSKSNHRGRHDDYVVKKDKDLKHFRGVALEWEALLVFWGLKKDKSGVQLKQD</sequence>
<evidence type="ECO:0000256" key="4">
    <source>
        <dbReference type="ARBA" id="ARBA00022568"/>
    </source>
</evidence>
<evidence type="ECO:0000313" key="13">
    <source>
        <dbReference type="Proteomes" id="UP000193642"/>
    </source>
</evidence>
<feature type="transmembrane region" description="Helical" evidence="11">
    <location>
        <begin position="584"/>
        <end position="606"/>
    </location>
</feature>
<dbReference type="PROSITE" id="PS50297">
    <property type="entry name" value="ANK_REP_REGION"/>
    <property type="match status" value="1"/>
</dbReference>
<keyword evidence="11" id="KW-0812">Transmembrane</keyword>
<dbReference type="PANTHER" id="PTHR10582:SF2">
    <property type="entry name" value="INACTIVE"/>
    <property type="match status" value="1"/>
</dbReference>
<keyword evidence="5" id="KW-0677">Repeat</keyword>
<organism evidence="12 13">
    <name type="scientific">Rhizoclosmatium globosum</name>
    <dbReference type="NCBI Taxonomy" id="329046"/>
    <lineage>
        <taxon>Eukaryota</taxon>
        <taxon>Fungi</taxon>
        <taxon>Fungi incertae sedis</taxon>
        <taxon>Chytridiomycota</taxon>
        <taxon>Chytridiomycota incertae sedis</taxon>
        <taxon>Chytridiomycetes</taxon>
        <taxon>Chytridiales</taxon>
        <taxon>Chytriomycetaceae</taxon>
        <taxon>Rhizoclosmatium</taxon>
    </lineage>
</organism>